<feature type="domain" description="G-protein coupled receptors family 1 profile" evidence="13">
    <location>
        <begin position="41"/>
        <end position="290"/>
    </location>
</feature>
<comment type="similarity">
    <text evidence="11">Belongs to the G-protein coupled receptor 1 family.</text>
</comment>
<dbReference type="InterPro" id="IPR050516">
    <property type="entry name" value="Olfactory_GPCR"/>
</dbReference>
<dbReference type="InterPro" id="IPR000276">
    <property type="entry name" value="GPCR_Rhodpsn"/>
</dbReference>
<evidence type="ECO:0000313" key="15">
    <source>
        <dbReference type="Proteomes" id="UP001488838"/>
    </source>
</evidence>
<evidence type="ECO:0000256" key="10">
    <source>
        <dbReference type="ARBA" id="ARBA00023224"/>
    </source>
</evidence>
<feature type="transmembrane region" description="Helical" evidence="12">
    <location>
        <begin position="382"/>
        <end position="401"/>
    </location>
</feature>
<feature type="transmembrane region" description="Helical" evidence="12">
    <location>
        <begin position="596"/>
        <end position="615"/>
    </location>
</feature>
<dbReference type="PRINTS" id="PR00245">
    <property type="entry name" value="OLFACTORYR"/>
</dbReference>
<keyword evidence="10 11" id="KW-0807">Transducer</keyword>
<evidence type="ECO:0000256" key="3">
    <source>
        <dbReference type="ARBA" id="ARBA00022606"/>
    </source>
</evidence>
<evidence type="ECO:0000256" key="12">
    <source>
        <dbReference type="SAM" id="Phobius"/>
    </source>
</evidence>
<keyword evidence="15" id="KW-1185">Reference proteome</keyword>
<dbReference type="GO" id="GO:0004930">
    <property type="term" value="F:G protein-coupled receptor activity"/>
    <property type="evidence" value="ECO:0007669"/>
    <property type="project" value="UniProtKB-KW"/>
</dbReference>
<keyword evidence="6 12" id="KW-1133">Transmembrane helix</keyword>
<feature type="transmembrane region" description="Helical" evidence="12">
    <location>
        <begin position="422"/>
        <end position="443"/>
    </location>
</feature>
<feature type="non-terminal residue" evidence="14">
    <location>
        <position position="629"/>
    </location>
</feature>
<evidence type="ECO:0000256" key="8">
    <source>
        <dbReference type="ARBA" id="ARBA00023136"/>
    </source>
</evidence>
<feature type="transmembrane region" description="Helical" evidence="12">
    <location>
        <begin position="132"/>
        <end position="155"/>
    </location>
</feature>
<evidence type="ECO:0000256" key="2">
    <source>
        <dbReference type="ARBA" id="ARBA00022475"/>
    </source>
</evidence>
<gene>
    <name evidence="14" type="ORF">U0070_007942</name>
</gene>
<dbReference type="PROSITE" id="PS50262">
    <property type="entry name" value="G_PROTEIN_RECEP_F1_2"/>
    <property type="match status" value="2"/>
</dbReference>
<evidence type="ECO:0000256" key="9">
    <source>
        <dbReference type="ARBA" id="ARBA00023170"/>
    </source>
</evidence>
<dbReference type="InterPro" id="IPR000725">
    <property type="entry name" value="Olfact_rcpt"/>
</dbReference>
<feature type="transmembrane region" description="Helical" evidence="12">
    <location>
        <begin position="455"/>
        <end position="476"/>
    </location>
</feature>
<comment type="subcellular location">
    <subcellularLocation>
        <location evidence="1">Cell membrane</location>
        <topology evidence="1">Multi-pass membrane protein</topology>
    </subcellularLocation>
</comment>
<dbReference type="CDD" id="cd15224">
    <property type="entry name" value="7tmA_OR6B-like"/>
    <property type="match status" value="1"/>
</dbReference>
<keyword evidence="4 11" id="KW-0812">Transmembrane</keyword>
<dbReference type="EMBL" id="JBBHLL010000136">
    <property type="protein sequence ID" value="KAK7813373.1"/>
    <property type="molecule type" value="Genomic_DNA"/>
</dbReference>
<dbReference type="InterPro" id="IPR017452">
    <property type="entry name" value="GPCR_Rhodpsn_7TM"/>
</dbReference>
<dbReference type="GO" id="GO:0005886">
    <property type="term" value="C:plasma membrane"/>
    <property type="evidence" value="ECO:0007669"/>
    <property type="project" value="UniProtKB-SubCell"/>
</dbReference>
<feature type="transmembrane region" description="Helical" evidence="12">
    <location>
        <begin position="237"/>
        <end position="260"/>
    </location>
</feature>
<dbReference type="PANTHER" id="PTHR26452">
    <property type="entry name" value="OLFACTORY RECEPTOR"/>
    <property type="match status" value="1"/>
</dbReference>
<evidence type="ECO:0000256" key="4">
    <source>
        <dbReference type="ARBA" id="ARBA00022692"/>
    </source>
</evidence>
<proteinExistence type="inferred from homology"/>
<accession>A0AAW0IGX1</accession>
<dbReference type="Gene3D" id="1.20.1070.10">
    <property type="entry name" value="Rhodopsin 7-helix transmembrane proteins"/>
    <property type="match status" value="2"/>
</dbReference>
<feature type="transmembrane region" description="Helical" evidence="12">
    <location>
        <begin position="200"/>
        <end position="225"/>
    </location>
</feature>
<dbReference type="PRINTS" id="PR00237">
    <property type="entry name" value="GPCRRHODOPSN"/>
</dbReference>
<sequence length="629" mass="71410">MRGENITKISMFILLSFPTAPELQYLLFLLLLLPYLFVLVENLTIILTVWSSASLHRPMYYFLGSLSFLEIWYVSDIIPKMLDGFLLQRKRISFAGCMTQLYFFSSLVCIECVLLASMAYDRYVAICHPLRYQVIMTTGLCVQLVTFSLASGFTISMIKVYFISSATFCGSNILNHFFCDISPILKLACTDFSTAELVDFILAFIILVFPLIATIPSYGYITLAVLRIPSATGRWRAFSTCASHFIVVTFFYVAMIFICVRPQAIETRSSNKLISAVYTVLTPILNPLIYCLRNKEFKDALRRTLGLGLALPIGLWIFCRCRRMRGENITKVSIFILLGFPTAPELQYLLFLLFLLAYLFVLVENLAIILTVWSSASLHRPMYYFLGSLSFLEIWYVSDIIPKMLDGFLLQRKRISFAGCMTQLYFFSSLVCTECVLLASMAYDRYVAICHPLRYQVIMTTGLCVQLVAFSFASGFTISMIKVYFISSATFCGSNILNHFFCDISPILKLACTDFSTAELVDFILAFIILVFPLIATILSYGHITLAVLRIPSATGRWRAFSTCASHLTVVTFFYMAMIFMYVRPQAIDSRSSNKLISAVYTVLTPMMNPLIYCLRNTEFKDALRRTLG</sequence>
<feature type="domain" description="G-protein coupled receptors family 1 profile" evidence="13">
    <location>
        <begin position="364"/>
        <end position="613"/>
    </location>
</feature>
<dbReference type="PROSITE" id="PS00237">
    <property type="entry name" value="G_PROTEIN_RECEP_F1_1"/>
    <property type="match status" value="2"/>
</dbReference>
<dbReference type="Pfam" id="PF13853">
    <property type="entry name" value="7tm_4"/>
    <property type="match status" value="2"/>
</dbReference>
<evidence type="ECO:0000256" key="6">
    <source>
        <dbReference type="ARBA" id="ARBA00022989"/>
    </source>
</evidence>
<keyword evidence="3" id="KW-0716">Sensory transduction</keyword>
<feature type="transmembrane region" description="Helical" evidence="12">
    <location>
        <begin position="348"/>
        <end position="370"/>
    </location>
</feature>
<evidence type="ECO:0000256" key="11">
    <source>
        <dbReference type="RuleBase" id="RU000688"/>
    </source>
</evidence>
<name>A0AAW0IGX1_MYOGA</name>
<evidence type="ECO:0000313" key="14">
    <source>
        <dbReference type="EMBL" id="KAK7813373.1"/>
    </source>
</evidence>
<feature type="transmembrane region" description="Helical" evidence="12">
    <location>
        <begin position="58"/>
        <end position="78"/>
    </location>
</feature>
<feature type="transmembrane region" description="Helical" evidence="12">
    <location>
        <begin position="523"/>
        <end position="549"/>
    </location>
</feature>
<protein>
    <recommendedName>
        <fullName evidence="13">G-protein coupled receptors family 1 profile domain-containing protein</fullName>
    </recommendedName>
</protein>
<dbReference type="AlphaFoldDB" id="A0AAW0IGX1"/>
<keyword evidence="2" id="KW-1003">Cell membrane</keyword>
<feature type="transmembrane region" description="Helical" evidence="12">
    <location>
        <begin position="301"/>
        <end position="319"/>
    </location>
</feature>
<dbReference type="FunFam" id="1.20.1070.10:FF:000001">
    <property type="entry name" value="Olfactory receptor"/>
    <property type="match status" value="2"/>
</dbReference>
<organism evidence="14 15">
    <name type="scientific">Myodes glareolus</name>
    <name type="common">Bank vole</name>
    <name type="synonym">Clethrionomys glareolus</name>
    <dbReference type="NCBI Taxonomy" id="447135"/>
    <lineage>
        <taxon>Eukaryota</taxon>
        <taxon>Metazoa</taxon>
        <taxon>Chordata</taxon>
        <taxon>Craniata</taxon>
        <taxon>Vertebrata</taxon>
        <taxon>Euteleostomi</taxon>
        <taxon>Mammalia</taxon>
        <taxon>Eutheria</taxon>
        <taxon>Euarchontoglires</taxon>
        <taxon>Glires</taxon>
        <taxon>Rodentia</taxon>
        <taxon>Myomorpha</taxon>
        <taxon>Muroidea</taxon>
        <taxon>Cricetidae</taxon>
        <taxon>Arvicolinae</taxon>
        <taxon>Myodes</taxon>
    </lineage>
</organism>
<evidence type="ECO:0000256" key="1">
    <source>
        <dbReference type="ARBA" id="ARBA00004651"/>
    </source>
</evidence>
<feature type="transmembrane region" description="Helical" evidence="12">
    <location>
        <begin position="99"/>
        <end position="120"/>
    </location>
</feature>
<dbReference type="Proteomes" id="UP001488838">
    <property type="component" value="Unassembled WGS sequence"/>
</dbReference>
<keyword evidence="8 12" id="KW-0472">Membrane</keyword>
<keyword evidence="5" id="KW-0552">Olfaction</keyword>
<evidence type="ECO:0000256" key="5">
    <source>
        <dbReference type="ARBA" id="ARBA00022725"/>
    </source>
</evidence>
<keyword evidence="9 11" id="KW-0675">Receptor</keyword>
<dbReference type="SUPFAM" id="SSF81321">
    <property type="entry name" value="Family A G protein-coupled receptor-like"/>
    <property type="match status" value="2"/>
</dbReference>
<feature type="transmembrane region" description="Helical" evidence="12">
    <location>
        <begin position="561"/>
        <end position="584"/>
    </location>
</feature>
<reference evidence="14 15" key="1">
    <citation type="journal article" date="2023" name="bioRxiv">
        <title>Conserved and derived expression patterns and positive selection on dental genes reveal complex evolutionary context of ever-growing rodent molars.</title>
        <authorList>
            <person name="Calamari Z.T."/>
            <person name="Song A."/>
            <person name="Cohen E."/>
            <person name="Akter M."/>
            <person name="Roy R.D."/>
            <person name="Hallikas O."/>
            <person name="Christensen M.M."/>
            <person name="Li P."/>
            <person name="Marangoni P."/>
            <person name="Jernvall J."/>
            <person name="Klein O.D."/>
        </authorList>
    </citation>
    <scope>NUCLEOTIDE SEQUENCE [LARGE SCALE GENOMIC DNA]</scope>
    <source>
        <strain evidence="14">V071</strain>
    </source>
</reference>
<dbReference type="GO" id="GO:0004984">
    <property type="term" value="F:olfactory receptor activity"/>
    <property type="evidence" value="ECO:0007669"/>
    <property type="project" value="InterPro"/>
</dbReference>
<feature type="transmembrane region" description="Helical" evidence="12">
    <location>
        <begin position="272"/>
        <end position="289"/>
    </location>
</feature>
<evidence type="ECO:0000256" key="7">
    <source>
        <dbReference type="ARBA" id="ARBA00023040"/>
    </source>
</evidence>
<comment type="caution">
    <text evidence="14">The sequence shown here is derived from an EMBL/GenBank/DDBJ whole genome shotgun (WGS) entry which is preliminary data.</text>
</comment>
<keyword evidence="7 11" id="KW-0297">G-protein coupled receptor</keyword>
<feature type="transmembrane region" description="Helical" evidence="12">
    <location>
        <begin position="12"/>
        <end position="38"/>
    </location>
</feature>
<evidence type="ECO:0000259" key="13">
    <source>
        <dbReference type="PROSITE" id="PS50262"/>
    </source>
</evidence>